<dbReference type="AlphaFoldDB" id="A0A9P6GP84"/>
<dbReference type="PANTHER" id="PTHR12521">
    <property type="entry name" value="PROTEIN C6ORF130"/>
    <property type="match status" value="1"/>
</dbReference>
<comment type="caution">
    <text evidence="9">The sequence shown here is derived from an EMBL/GenBank/DDBJ whole genome shotgun (WGS) entry which is preliminary data.</text>
</comment>
<feature type="compositionally biased region" description="Polar residues" evidence="7">
    <location>
        <begin position="178"/>
        <end position="189"/>
    </location>
</feature>
<protein>
    <recommendedName>
        <fullName evidence="4">ADP-ribose 1''-phosphate phosphatase</fullName>
        <ecNumber evidence="3">3.1.3.84</ecNumber>
    </recommendedName>
</protein>
<comment type="catalytic activity">
    <reaction evidence="6">
        <text>ADP-alpha-D-ribose 1''-phosphate + H2O = ADP-D-ribose + phosphate</text>
        <dbReference type="Rhea" id="RHEA:25029"/>
        <dbReference type="ChEBI" id="CHEBI:15377"/>
        <dbReference type="ChEBI" id="CHEBI:43474"/>
        <dbReference type="ChEBI" id="CHEBI:57967"/>
        <dbReference type="ChEBI" id="CHEBI:58753"/>
        <dbReference type="EC" id="3.1.3.84"/>
    </reaction>
</comment>
<feature type="compositionally biased region" description="Low complexity" evidence="7">
    <location>
        <begin position="191"/>
        <end position="201"/>
    </location>
</feature>
<gene>
    <name evidence="9" type="ORF">PMIN01_01945</name>
</gene>
<feature type="compositionally biased region" description="Polar residues" evidence="7">
    <location>
        <begin position="100"/>
        <end position="114"/>
    </location>
</feature>
<evidence type="ECO:0000313" key="10">
    <source>
        <dbReference type="Proteomes" id="UP000756921"/>
    </source>
</evidence>
<evidence type="ECO:0000256" key="2">
    <source>
        <dbReference type="ARBA" id="ARBA00006575"/>
    </source>
</evidence>
<keyword evidence="10" id="KW-1185">Reference proteome</keyword>
<dbReference type="Gene3D" id="3.40.220.10">
    <property type="entry name" value="Leucine Aminopeptidase, subunit E, domain 1"/>
    <property type="match status" value="1"/>
</dbReference>
<feature type="compositionally biased region" description="Polar residues" evidence="7">
    <location>
        <begin position="66"/>
        <end position="82"/>
    </location>
</feature>
<evidence type="ECO:0000256" key="4">
    <source>
        <dbReference type="ARBA" id="ARBA00019744"/>
    </source>
</evidence>
<dbReference type="InterPro" id="IPR002589">
    <property type="entry name" value="Macro_dom"/>
</dbReference>
<name>A0A9P6GP84_9PLEO</name>
<sequence>MSHNHAQIPQKRERHTAIDAEQPGASAQKAAKLGENTDAATAIHSQHTKQTLDMPKGRARPDSATPYLTPSMESLLNWQKSYDANRPGRSPSPWEDPSECKTTTSERTATSKAGANSKGKTKATDDGQRDHQNGVHHDAQHYDQHGDQNGERHDGHHDGQHNGQHNSQHNEQHDNRTENATQTEPQQDVRSIWSTSSEGSSGVQERIGDLFDAPDDVVLVHACNTQGSWGAGIAKEFRKRYPMAFSLYQEHCLANHHPKSDPVPTGSCLLIPPSEEYSGARRHWIACLFTSEKYGGKKDSQARILASTPLAFRHLLALLKRQAREIGPAIQEIRMCQINSGLFAVKWQSTKNILQAVLESDVDHPPVRVYSLATAPSNPNTVQKQLQKGQATLEAFIRRH</sequence>
<feature type="domain" description="Macro" evidence="8">
    <location>
        <begin position="220"/>
        <end position="353"/>
    </location>
</feature>
<evidence type="ECO:0000256" key="5">
    <source>
        <dbReference type="ARBA" id="ARBA00022912"/>
    </source>
</evidence>
<proteinExistence type="inferred from homology"/>
<accession>A0A9P6GP84</accession>
<dbReference type="InterPro" id="IPR043472">
    <property type="entry name" value="Macro_dom-like"/>
</dbReference>
<feature type="compositionally biased region" description="Basic and acidic residues" evidence="7">
    <location>
        <begin position="122"/>
        <end position="160"/>
    </location>
</feature>
<dbReference type="InterPro" id="IPR050892">
    <property type="entry name" value="ADP-ribose_metab_enzymes"/>
</dbReference>
<evidence type="ECO:0000259" key="8">
    <source>
        <dbReference type="Pfam" id="PF01661"/>
    </source>
</evidence>
<keyword evidence="5" id="KW-0378">Hydrolase</keyword>
<reference evidence="9" key="1">
    <citation type="journal article" date="2020" name="Mol. Plant Microbe Interact.">
        <title>Genome Sequence of the Biocontrol Agent Coniothyrium minitans strain Conio (IMI 134523).</title>
        <authorList>
            <person name="Patel D."/>
            <person name="Shittu T.A."/>
            <person name="Baroncelli R."/>
            <person name="Muthumeenakshi S."/>
            <person name="Osborne T.H."/>
            <person name="Janganan T.K."/>
            <person name="Sreenivasaprasad S."/>
        </authorList>
    </citation>
    <scope>NUCLEOTIDE SEQUENCE</scope>
    <source>
        <strain evidence="9">Conio</strain>
    </source>
</reference>
<dbReference type="EMBL" id="WJXW01000002">
    <property type="protein sequence ID" value="KAF9739311.1"/>
    <property type="molecule type" value="Genomic_DNA"/>
</dbReference>
<dbReference type="CDD" id="cd02901">
    <property type="entry name" value="Macro_Poa1p-like"/>
    <property type="match status" value="1"/>
</dbReference>
<dbReference type="Pfam" id="PF01661">
    <property type="entry name" value="Macro"/>
    <property type="match status" value="1"/>
</dbReference>
<feature type="region of interest" description="Disordered" evidence="7">
    <location>
        <begin position="1"/>
        <end position="202"/>
    </location>
</feature>
<evidence type="ECO:0000313" key="9">
    <source>
        <dbReference type="EMBL" id="KAF9739311.1"/>
    </source>
</evidence>
<dbReference type="OrthoDB" id="2155246at2759"/>
<comment type="function">
    <text evidence="1">Highly specific phosphatase involved in the metabolism of ADP-ribose 1''-phosphate (Appr1p) which is produced as a consequence of tRNA splicing.</text>
</comment>
<comment type="similarity">
    <text evidence="2">Belongs to the POA1 family.</text>
</comment>
<keyword evidence="5" id="KW-0904">Protein phosphatase</keyword>
<dbReference type="GO" id="GO:0004721">
    <property type="term" value="F:phosphoprotein phosphatase activity"/>
    <property type="evidence" value="ECO:0007669"/>
    <property type="project" value="UniProtKB-KW"/>
</dbReference>
<evidence type="ECO:0000256" key="3">
    <source>
        <dbReference type="ARBA" id="ARBA00012983"/>
    </source>
</evidence>
<dbReference type="PANTHER" id="PTHR12521:SF0">
    <property type="entry name" value="ADP-RIBOSE GLYCOHYDROLASE OARD1"/>
    <property type="match status" value="1"/>
</dbReference>
<organism evidence="9 10">
    <name type="scientific">Paraphaeosphaeria minitans</name>
    <dbReference type="NCBI Taxonomy" id="565426"/>
    <lineage>
        <taxon>Eukaryota</taxon>
        <taxon>Fungi</taxon>
        <taxon>Dikarya</taxon>
        <taxon>Ascomycota</taxon>
        <taxon>Pezizomycotina</taxon>
        <taxon>Dothideomycetes</taxon>
        <taxon>Pleosporomycetidae</taxon>
        <taxon>Pleosporales</taxon>
        <taxon>Massarineae</taxon>
        <taxon>Didymosphaeriaceae</taxon>
        <taxon>Paraphaeosphaeria</taxon>
    </lineage>
</organism>
<feature type="compositionally biased region" description="Basic and acidic residues" evidence="7">
    <location>
        <begin position="168"/>
        <end position="177"/>
    </location>
</feature>
<dbReference type="SUPFAM" id="SSF52949">
    <property type="entry name" value="Macro domain-like"/>
    <property type="match status" value="1"/>
</dbReference>
<dbReference type="GO" id="GO:0140291">
    <property type="term" value="P:peptidyl-glutamate ADP-deribosylation"/>
    <property type="evidence" value="ECO:0007669"/>
    <property type="project" value="TreeGrafter"/>
</dbReference>
<dbReference type="EC" id="3.1.3.84" evidence="3"/>
<evidence type="ECO:0000256" key="7">
    <source>
        <dbReference type="SAM" id="MobiDB-lite"/>
    </source>
</evidence>
<dbReference type="Proteomes" id="UP000756921">
    <property type="component" value="Unassembled WGS sequence"/>
</dbReference>
<evidence type="ECO:0000256" key="1">
    <source>
        <dbReference type="ARBA" id="ARBA00002432"/>
    </source>
</evidence>
<evidence type="ECO:0000256" key="6">
    <source>
        <dbReference type="ARBA" id="ARBA00034427"/>
    </source>
</evidence>